<dbReference type="PANTHER" id="PTHR41317:SF1">
    <property type="entry name" value="PD-(D_E)XK NUCLEASE FAMILY TRANSPOSASE"/>
    <property type="match status" value="1"/>
</dbReference>
<sequence length="288" mass="33490">MDDLRNATISNNFMFRLVMEKPELCRQLLERVLDVKICEVNYPEGEKSLEAQLTSKGVRLDIYVTLADGTVIDVEMQASDSFKEALGKRTRYYQSVLDNDALKKGELYSRLRNTYIIFICTFDPFDKNFTRYTFSSRCHEDYELSLDDDVYKIFLNTQGDRHQVSRSLANLMDYINNNEPNDDFTRSLQEEVELQRDDDGKRALYMTYNQTLMEMEEKGKIKGREEGRAEGREEGRAEGREEGREEGRAEGKIELIKNIMKNMKISAEAAMEAAGIPKEEFPKYMTML</sequence>
<keyword evidence="3" id="KW-1185">Reference proteome</keyword>
<accession>A0A1M4YBP5</accession>
<organism evidence="2 3">
    <name type="scientific">Schwartzia succinivorans DSM 10502</name>
    <dbReference type="NCBI Taxonomy" id="1123243"/>
    <lineage>
        <taxon>Bacteria</taxon>
        <taxon>Bacillati</taxon>
        <taxon>Bacillota</taxon>
        <taxon>Negativicutes</taxon>
        <taxon>Selenomonadales</taxon>
        <taxon>Selenomonadaceae</taxon>
        <taxon>Schwartzia</taxon>
    </lineage>
</organism>
<name>A0A1M4YBP5_9FIRM</name>
<dbReference type="Proteomes" id="UP000184404">
    <property type="component" value="Unassembled WGS sequence"/>
</dbReference>
<gene>
    <name evidence="2" type="ORF">SAMN02745190_01697</name>
</gene>
<protein>
    <recommendedName>
        <fullName evidence="4">Rpn family recombination-promoting nuclease/putative transposase</fullName>
    </recommendedName>
</protein>
<dbReference type="EMBL" id="FQUG01000006">
    <property type="protein sequence ID" value="SHF03155.1"/>
    <property type="molecule type" value="Genomic_DNA"/>
</dbReference>
<dbReference type="InterPro" id="IPR010106">
    <property type="entry name" value="RpnA"/>
</dbReference>
<dbReference type="RefSeq" id="WP_094756557.1">
    <property type="nucleotide sequence ID" value="NZ_FQUG01000006.1"/>
</dbReference>
<dbReference type="OrthoDB" id="9775482at2"/>
<evidence type="ECO:0000313" key="3">
    <source>
        <dbReference type="Proteomes" id="UP000184404"/>
    </source>
</evidence>
<dbReference type="Pfam" id="PF12784">
    <property type="entry name" value="PDDEXK_2"/>
    <property type="match status" value="1"/>
</dbReference>
<proteinExistence type="predicted"/>
<reference evidence="2 3" key="1">
    <citation type="submission" date="2016-11" db="EMBL/GenBank/DDBJ databases">
        <authorList>
            <person name="Jaros S."/>
            <person name="Januszkiewicz K."/>
            <person name="Wedrychowicz H."/>
        </authorList>
    </citation>
    <scope>NUCLEOTIDE SEQUENCE [LARGE SCALE GENOMIC DNA]</scope>
    <source>
        <strain evidence="2 3">DSM 10502</strain>
    </source>
</reference>
<dbReference type="STRING" id="1123243.SAMN02745190_01697"/>
<dbReference type="PANTHER" id="PTHR41317">
    <property type="entry name" value="PD-(D_E)XK NUCLEASE FAMILY TRANSPOSASE"/>
    <property type="match status" value="1"/>
</dbReference>
<evidence type="ECO:0000313" key="2">
    <source>
        <dbReference type="EMBL" id="SHF03155.1"/>
    </source>
</evidence>
<dbReference type="NCBIfam" id="TIGR01784">
    <property type="entry name" value="T_den_put_tspse"/>
    <property type="match status" value="1"/>
</dbReference>
<evidence type="ECO:0000256" key="1">
    <source>
        <dbReference type="SAM" id="MobiDB-lite"/>
    </source>
</evidence>
<feature type="region of interest" description="Disordered" evidence="1">
    <location>
        <begin position="219"/>
        <end position="251"/>
    </location>
</feature>
<evidence type="ECO:0008006" key="4">
    <source>
        <dbReference type="Google" id="ProtNLM"/>
    </source>
</evidence>
<dbReference type="AlphaFoldDB" id="A0A1M4YBP5"/>